<reference evidence="2 3" key="1">
    <citation type="journal article" date="2020" name="Microb. Ecol.">
        <title>Ecogenomics of the Marine Benthic Filamentous Cyanobacterium Adonisia.</title>
        <authorList>
            <person name="Walter J.M."/>
            <person name="Coutinho F.H."/>
            <person name="Leomil L."/>
            <person name="Hargreaves P.I."/>
            <person name="Campeao M.E."/>
            <person name="Vieira V.V."/>
            <person name="Silva B.S."/>
            <person name="Fistarol G.O."/>
            <person name="Salomon P.S."/>
            <person name="Sawabe T."/>
            <person name="Mino S."/>
            <person name="Hosokawa M."/>
            <person name="Miyashita H."/>
            <person name="Maruyama F."/>
            <person name="van Verk M.C."/>
            <person name="Dutilh B.E."/>
            <person name="Thompson C.C."/>
            <person name="Thompson F.L."/>
        </authorList>
    </citation>
    <scope>NUCLEOTIDE SEQUENCE [LARGE SCALE GENOMIC DNA]</scope>
    <source>
        <strain evidence="2 3">CCMR0082</strain>
    </source>
</reference>
<dbReference type="EMBL" id="QZCE01000002">
    <property type="protein sequence ID" value="NEZ64413.1"/>
    <property type="molecule type" value="Genomic_DNA"/>
</dbReference>
<organism evidence="2 3">
    <name type="scientific">Adonisia turfae CCMR0082</name>
    <dbReference type="NCBI Taxonomy" id="2304604"/>
    <lineage>
        <taxon>Bacteria</taxon>
        <taxon>Bacillati</taxon>
        <taxon>Cyanobacteriota</taxon>
        <taxon>Adonisia</taxon>
        <taxon>Adonisia turfae</taxon>
    </lineage>
</organism>
<dbReference type="Gene3D" id="1.10.260.40">
    <property type="entry name" value="lambda repressor-like DNA-binding domains"/>
    <property type="match status" value="1"/>
</dbReference>
<comment type="caution">
    <text evidence="2">The sequence shown here is derived from an EMBL/GenBank/DDBJ whole genome shotgun (WGS) entry which is preliminary data.</text>
</comment>
<dbReference type="AlphaFoldDB" id="A0A6M0S8K5"/>
<accession>A0A6M0S8K5</accession>
<dbReference type="RefSeq" id="WP_163664671.1">
    <property type="nucleotide sequence ID" value="NZ_QZCE01000002.1"/>
</dbReference>
<dbReference type="GO" id="GO:0003677">
    <property type="term" value="F:DNA binding"/>
    <property type="evidence" value="ECO:0007669"/>
    <property type="project" value="InterPro"/>
</dbReference>
<evidence type="ECO:0000313" key="3">
    <source>
        <dbReference type="Proteomes" id="UP000473574"/>
    </source>
</evidence>
<name>A0A6M0S8K5_9CYAN</name>
<gene>
    <name evidence="2" type="ORF">D0962_16720</name>
</gene>
<dbReference type="InterPro" id="IPR010982">
    <property type="entry name" value="Lambda_DNA-bd_dom_sf"/>
</dbReference>
<feature type="domain" description="HTH cro/C1-type" evidence="1">
    <location>
        <begin position="6"/>
        <end position="67"/>
    </location>
</feature>
<dbReference type="InterPro" id="IPR001387">
    <property type="entry name" value="Cro/C1-type_HTH"/>
</dbReference>
<proteinExistence type="predicted"/>
<dbReference type="SUPFAM" id="SSF47413">
    <property type="entry name" value="lambda repressor-like DNA-binding domains"/>
    <property type="match status" value="1"/>
</dbReference>
<dbReference type="Pfam" id="PF13443">
    <property type="entry name" value="HTH_26"/>
    <property type="match status" value="1"/>
</dbReference>
<evidence type="ECO:0000259" key="1">
    <source>
        <dbReference type="Pfam" id="PF13443"/>
    </source>
</evidence>
<evidence type="ECO:0000313" key="2">
    <source>
        <dbReference type="EMBL" id="NEZ64413.1"/>
    </source>
</evidence>
<sequence>MPVKNKIKQFLDARGITTYRFQKDVGIAVSTAYNLYKRPGQLPSSTVLTKICDTYEIQPNGVLEWIAPEREAN</sequence>
<dbReference type="Proteomes" id="UP000473574">
    <property type="component" value="Unassembled WGS sequence"/>
</dbReference>
<protein>
    <submittedName>
        <fullName evidence="2">XRE family transcriptional regulator</fullName>
    </submittedName>
</protein>